<sequence length="550" mass="59938">MSLAISAPVGDKNRITIADKKGQKFKPVANKPEDVKMVQLFLIANGYKVPLDGKASAAMIKAIRAFQKSACGFKKPDGIIDPGGKSWKAGFGKLKAKHEANLKELANRVEITENGKVKHITIKEFEKRQAEMLRKFSNRADGLIGQAECWEDFAKDAEKTMQGADGFMMQMTEFTVRWANKTAEPPWNAILNARSEAKFLKSLTTHSKPNWEKISAQETKAVKAHNAGKKAFKKYIDARIGTAGAFAGSLEIVRDTSFTVVEVYVTAQIVIQSKGKIKPYEAQILAATSVEGIKSSAGQVGEVLAGNNVTFEGAAKKVALDMFFAGAGAAITGKLGPAMAKKFAGDFSVQLFSKLGTNKIPKEAIDKLITNFLKSGAGQAYMENMAKETFMLLKTGIEKGKVTGKDFQDAFFKAATAGLLKGGIGKSISKFNSERPMRTSLVVGKLVHSKYLKGAPDMLRKLYPDEDNLTKILVKHGPDIAQNISEKISGKVTETAVLKTVDMASGTENEKQLGKMYEAELRKSKALHDELDALMKSEVGKYYKKLEKAK</sequence>
<protein>
    <submittedName>
        <fullName evidence="2">Peptidoglycan-binding protein</fullName>
    </submittedName>
</protein>
<dbReference type="InterPro" id="IPR036365">
    <property type="entry name" value="PGBD-like_sf"/>
</dbReference>
<keyword evidence="3" id="KW-1185">Reference proteome</keyword>
<comment type="caution">
    <text evidence="2">The sequence shown here is derived from an EMBL/GenBank/DDBJ whole genome shotgun (WGS) entry which is preliminary data.</text>
</comment>
<dbReference type="RefSeq" id="WP_407593473.1">
    <property type="nucleotide sequence ID" value="NZ_JBHDIY010000002.1"/>
</dbReference>
<dbReference type="EMBL" id="JBHDIY010000002">
    <property type="protein sequence ID" value="MFL4471631.1"/>
    <property type="molecule type" value="Genomic_DNA"/>
</dbReference>
<name>A0ABW8UWV8_9RHOB</name>
<dbReference type="InterPro" id="IPR002477">
    <property type="entry name" value="Peptidoglycan-bd-like"/>
</dbReference>
<dbReference type="InterPro" id="IPR036366">
    <property type="entry name" value="PGBDSf"/>
</dbReference>
<organism evidence="2 3">
    <name type="scientific">Tateyamaria armeniaca</name>
    <dbReference type="NCBI Taxonomy" id="2518930"/>
    <lineage>
        <taxon>Bacteria</taxon>
        <taxon>Pseudomonadati</taxon>
        <taxon>Pseudomonadota</taxon>
        <taxon>Alphaproteobacteria</taxon>
        <taxon>Rhodobacterales</taxon>
        <taxon>Roseobacteraceae</taxon>
        <taxon>Tateyamaria</taxon>
    </lineage>
</organism>
<accession>A0ABW8UWV8</accession>
<dbReference type="Pfam" id="PF01471">
    <property type="entry name" value="PG_binding_1"/>
    <property type="match status" value="1"/>
</dbReference>
<feature type="domain" description="Peptidoglycan binding-like" evidence="1">
    <location>
        <begin position="33"/>
        <end position="82"/>
    </location>
</feature>
<dbReference type="SUPFAM" id="SSF47090">
    <property type="entry name" value="PGBD-like"/>
    <property type="match status" value="1"/>
</dbReference>
<reference evidence="2 3" key="1">
    <citation type="submission" date="2024-08" db="EMBL/GenBank/DDBJ databases">
        <title>Tateyamaria sp. nov., isolated from marine algae.</title>
        <authorList>
            <person name="Choi B.J."/>
            <person name="Kim J.M."/>
            <person name="Lee J.K."/>
            <person name="Choi D.G."/>
            <person name="Bayburt H."/>
            <person name="Baek J.H."/>
            <person name="Han D.M."/>
            <person name="Jeon C.O."/>
        </authorList>
    </citation>
    <scope>NUCLEOTIDE SEQUENCE [LARGE SCALE GENOMIC DNA]</scope>
    <source>
        <strain evidence="2 3">KMU-156</strain>
    </source>
</reference>
<dbReference type="Gene3D" id="1.10.101.10">
    <property type="entry name" value="PGBD-like superfamily/PGBD"/>
    <property type="match status" value="1"/>
</dbReference>
<gene>
    <name evidence="2" type="ORF">ACERZ8_17770</name>
</gene>
<proteinExistence type="predicted"/>
<evidence type="ECO:0000313" key="3">
    <source>
        <dbReference type="Proteomes" id="UP001627408"/>
    </source>
</evidence>
<evidence type="ECO:0000313" key="2">
    <source>
        <dbReference type="EMBL" id="MFL4471631.1"/>
    </source>
</evidence>
<evidence type="ECO:0000259" key="1">
    <source>
        <dbReference type="Pfam" id="PF01471"/>
    </source>
</evidence>
<dbReference type="Proteomes" id="UP001627408">
    <property type="component" value="Unassembled WGS sequence"/>
</dbReference>